<evidence type="ECO:0000313" key="7">
    <source>
        <dbReference type="Proteomes" id="UP000028840"/>
    </source>
</evidence>
<keyword evidence="5" id="KW-0966">Cell projection</keyword>
<proteinExistence type="predicted"/>
<dbReference type="Pfam" id="PF14892">
    <property type="entry name" value="PIRC1_2"/>
    <property type="match status" value="1"/>
</dbReference>
<name>A0A086QJF8_TOXGO</name>
<comment type="subcellular location">
    <subcellularLocation>
        <location evidence="1">Cell projection</location>
        <location evidence="1">Cilium</location>
    </subcellularLocation>
    <subcellularLocation>
        <location evidence="2">Cytoplasm</location>
        <location evidence="2">Cytoskeleton</location>
    </subcellularLocation>
</comment>
<dbReference type="GO" id="GO:0005879">
    <property type="term" value="C:axonemal microtubule"/>
    <property type="evidence" value="ECO:0007669"/>
    <property type="project" value="InterPro"/>
</dbReference>
<gene>
    <name evidence="6" type="ORF">TGVAND_292335</name>
</gene>
<protein>
    <submittedName>
        <fullName evidence="6">Uncharacterized protein</fullName>
    </submittedName>
</protein>
<organism evidence="6 7">
    <name type="scientific">Toxoplasma gondii VAND</name>
    <dbReference type="NCBI Taxonomy" id="933077"/>
    <lineage>
        <taxon>Eukaryota</taxon>
        <taxon>Sar</taxon>
        <taxon>Alveolata</taxon>
        <taxon>Apicomplexa</taxon>
        <taxon>Conoidasida</taxon>
        <taxon>Coccidia</taxon>
        <taxon>Eucoccidiorida</taxon>
        <taxon>Eimeriorina</taxon>
        <taxon>Sarcocystidae</taxon>
        <taxon>Toxoplasma</taxon>
    </lineage>
</organism>
<keyword evidence="3" id="KW-0963">Cytoplasm</keyword>
<dbReference type="GO" id="GO:0035082">
    <property type="term" value="P:axoneme assembly"/>
    <property type="evidence" value="ECO:0007669"/>
    <property type="project" value="InterPro"/>
</dbReference>
<evidence type="ECO:0000256" key="4">
    <source>
        <dbReference type="ARBA" id="ARBA00023212"/>
    </source>
</evidence>
<reference evidence="6 7" key="2">
    <citation type="journal article" date="2015" name="Eukaryot. Cell">
        <title>Genetic mapping reveals that sinefungin resistance in Toxoplasma gondii is controlled by a putative amino acid transporter locus that can be used as a negative selectable marker.</title>
        <authorList>
            <person name="Behnke M.S."/>
            <person name="Khan A."/>
            <person name="Sibley L.D."/>
        </authorList>
    </citation>
    <scope>NUCLEOTIDE SEQUENCE [LARGE SCALE GENOMIC DNA]</scope>
    <source>
        <strain evidence="6 7">VAND</strain>
    </source>
</reference>
<keyword evidence="4" id="KW-0206">Cytoskeleton</keyword>
<evidence type="ECO:0000256" key="5">
    <source>
        <dbReference type="ARBA" id="ARBA00023273"/>
    </source>
</evidence>
<dbReference type="AlphaFoldDB" id="A0A086QJF8"/>
<sequence>MVPSQIQKGNPLVAGGSPQYPTPPCRSLVLGENCIQQPPHATVRRRGQDINHGKGWEMTTLPIQYSDGVPAKMKRRGIETGLPPLVIPDAPTSGPEYVATFYWRHNGLYGRNQPTNFEPSSFGLQSKFSDQLARAGMFRRRGFDTSLDTSRVINGAQDWMLKNI</sequence>
<evidence type="ECO:0000256" key="2">
    <source>
        <dbReference type="ARBA" id="ARBA00004245"/>
    </source>
</evidence>
<reference evidence="6 7" key="1">
    <citation type="submission" date="2014-08" db="EMBL/GenBank/DDBJ databases">
        <authorList>
            <person name="Sibley D."/>
            <person name="Venepally P."/>
            <person name="Karamycheva S."/>
            <person name="Hadjithomas M."/>
            <person name="Khan A."/>
            <person name="Brunk B."/>
            <person name="Roos D."/>
            <person name="Caler E."/>
            <person name="Lorenzi H."/>
        </authorList>
    </citation>
    <scope>NUCLEOTIDE SEQUENCE [LARGE SCALE GENOMIC DNA]</scope>
    <source>
        <strain evidence="6 7">VAND</strain>
    </source>
</reference>
<evidence type="ECO:0000256" key="1">
    <source>
        <dbReference type="ARBA" id="ARBA00004138"/>
    </source>
</evidence>
<dbReference type="VEuPathDB" id="ToxoDB:TGVAND_292335"/>
<dbReference type="EMBL" id="AEYJ02000102">
    <property type="protein sequence ID" value="KFH12740.1"/>
    <property type="molecule type" value="Genomic_DNA"/>
</dbReference>
<accession>A0A086QJF8</accession>
<evidence type="ECO:0000256" key="3">
    <source>
        <dbReference type="ARBA" id="ARBA00022490"/>
    </source>
</evidence>
<evidence type="ECO:0000313" key="6">
    <source>
        <dbReference type="EMBL" id="KFH12740.1"/>
    </source>
</evidence>
<dbReference type="InterPro" id="IPR026507">
    <property type="entry name" value="PIRC1/2"/>
</dbReference>
<dbReference type="OrthoDB" id="546383at2759"/>
<dbReference type="Proteomes" id="UP000028840">
    <property type="component" value="Unassembled WGS sequence"/>
</dbReference>
<comment type="caution">
    <text evidence="6">The sequence shown here is derived from an EMBL/GenBank/DDBJ whole genome shotgun (WGS) entry which is preliminary data.</text>
</comment>